<evidence type="ECO:0000313" key="7">
    <source>
        <dbReference type="Proteomes" id="UP000663868"/>
    </source>
</evidence>
<dbReference type="SUPFAM" id="SSF101898">
    <property type="entry name" value="NHL repeat"/>
    <property type="match status" value="1"/>
</dbReference>
<keyword evidence="1" id="KW-0732">Signal</keyword>
<keyword evidence="2" id="KW-0677">Repeat</keyword>
<dbReference type="GO" id="GO:0005576">
    <property type="term" value="C:extracellular region"/>
    <property type="evidence" value="ECO:0007669"/>
    <property type="project" value="TreeGrafter"/>
</dbReference>
<dbReference type="PROSITE" id="PS51125">
    <property type="entry name" value="NHL"/>
    <property type="match status" value="1"/>
</dbReference>
<gene>
    <name evidence="5" type="ORF">IZO911_LOCUS22012</name>
    <name evidence="6" type="ORF">KXQ929_LOCUS29347</name>
</gene>
<organism evidence="6 7">
    <name type="scientific">Adineta steineri</name>
    <dbReference type="NCBI Taxonomy" id="433720"/>
    <lineage>
        <taxon>Eukaryota</taxon>
        <taxon>Metazoa</taxon>
        <taxon>Spiralia</taxon>
        <taxon>Gnathifera</taxon>
        <taxon>Rotifera</taxon>
        <taxon>Eurotatoria</taxon>
        <taxon>Bdelloidea</taxon>
        <taxon>Adinetida</taxon>
        <taxon>Adinetidae</taxon>
        <taxon>Adineta</taxon>
    </lineage>
</organism>
<feature type="repeat" description="NHL" evidence="4">
    <location>
        <begin position="408"/>
        <end position="444"/>
    </location>
</feature>
<accession>A0A819PWJ6</accession>
<dbReference type="CDD" id="cd05819">
    <property type="entry name" value="NHL"/>
    <property type="match status" value="1"/>
</dbReference>
<protein>
    <submittedName>
        <fullName evidence="6">Uncharacterized protein</fullName>
    </submittedName>
</protein>
<comment type="caution">
    <text evidence="6">The sequence shown here is derived from an EMBL/GenBank/DDBJ whole genome shotgun (WGS) entry which is preliminary data.</text>
</comment>
<name>A0A819PWJ6_9BILA</name>
<dbReference type="EMBL" id="CAJNOE010000241">
    <property type="protein sequence ID" value="CAF1081949.1"/>
    <property type="molecule type" value="Genomic_DNA"/>
</dbReference>
<dbReference type="Proteomes" id="UP000663860">
    <property type="component" value="Unassembled WGS sequence"/>
</dbReference>
<dbReference type="Gene3D" id="2.120.10.30">
    <property type="entry name" value="TolB, C-terminal domain"/>
    <property type="match status" value="2"/>
</dbReference>
<dbReference type="EMBL" id="CAJOBB010003027">
    <property type="protein sequence ID" value="CAF4015560.1"/>
    <property type="molecule type" value="Genomic_DNA"/>
</dbReference>
<dbReference type="AlphaFoldDB" id="A0A819PWJ6"/>
<dbReference type="PANTHER" id="PTHR10680:SF28">
    <property type="entry name" value="SMP-30_GLUCONOLACTONASE_LRE-LIKE REGION DOMAIN-CONTAINING PROTEIN"/>
    <property type="match status" value="1"/>
</dbReference>
<evidence type="ECO:0000256" key="2">
    <source>
        <dbReference type="ARBA" id="ARBA00022737"/>
    </source>
</evidence>
<proteinExistence type="predicted"/>
<dbReference type="PANTHER" id="PTHR10680">
    <property type="entry name" value="PEPTIDYL-GLYCINE ALPHA-AMIDATING MONOOXYGENASE"/>
    <property type="match status" value="1"/>
</dbReference>
<dbReference type="InterPro" id="IPR011042">
    <property type="entry name" value="6-blade_b-propeller_TolB-like"/>
</dbReference>
<evidence type="ECO:0000256" key="4">
    <source>
        <dbReference type="PROSITE-ProRule" id="PRU00504"/>
    </source>
</evidence>
<sequence>MSNDNLWENLYWSTELTRPDHFAKVLNSIIRKDGGDSEYFIYDQQAAKDAMKDDLVQENIHQFKSVNKQNNHVHLTHYDKLRLGQIDKQLNSQKQSNSSLHVQNYTSYDKPVFVLGLSADERDSNNATETRSESSNRQAHVTLPLRGSSMNIHPNATWNQNGHTVAGQNSSLSIPFGLFVSDDQTIYVADSFYHRIVAWKEGETNEQVVAGGYEQGNDTHQLNGPSDVIVNKETDSLIICDRRNGRVVRWPRQNGTSGETIISNITCWGVTMNEHESLYVSDKDKDQVIRYRKGESQGTIVAGGNERGDRLDQLNEPHFIFVDRDHSVFVSDWGNHRVMKWIEGAKEGVVVAGGQGEGNSLSQLSRPLGILVDQLDTVYVADRGNNRIVRWRKGAKQGTIIAGGNGEGEQANQLNYPEGLSFDRHGHLYVADGKNRRVQRFTIEMPLK</sequence>
<reference evidence="6" key="1">
    <citation type="submission" date="2021-02" db="EMBL/GenBank/DDBJ databases">
        <authorList>
            <person name="Nowell W R."/>
        </authorList>
    </citation>
    <scope>NUCLEOTIDE SEQUENCE</scope>
</reference>
<dbReference type="Pfam" id="PF01436">
    <property type="entry name" value="NHL"/>
    <property type="match status" value="2"/>
</dbReference>
<dbReference type="Proteomes" id="UP000663868">
    <property type="component" value="Unassembled WGS sequence"/>
</dbReference>
<evidence type="ECO:0000256" key="1">
    <source>
        <dbReference type="ARBA" id="ARBA00022729"/>
    </source>
</evidence>
<evidence type="ECO:0000313" key="5">
    <source>
        <dbReference type="EMBL" id="CAF1081949.1"/>
    </source>
</evidence>
<evidence type="ECO:0000313" key="6">
    <source>
        <dbReference type="EMBL" id="CAF4015560.1"/>
    </source>
</evidence>
<keyword evidence="3" id="KW-0325">Glycoprotein</keyword>
<evidence type="ECO:0000256" key="3">
    <source>
        <dbReference type="ARBA" id="ARBA00023180"/>
    </source>
</evidence>
<dbReference type="InterPro" id="IPR001258">
    <property type="entry name" value="NHL_repeat"/>
</dbReference>